<proteinExistence type="predicted"/>
<dbReference type="EMBL" id="JALBCA010000156">
    <property type="protein sequence ID" value="KAI2381948.1"/>
    <property type="molecule type" value="Genomic_DNA"/>
</dbReference>
<accession>A0ACB8UMV4</accession>
<reference evidence="1" key="1">
    <citation type="journal article" date="2022" name="bioRxiv">
        <title>Population genetic analysis of Ophidiomyces ophidiicola, the causative agent of snake fungal disease, indicates recent introductions to the USA.</title>
        <authorList>
            <person name="Ladner J.T."/>
            <person name="Palmer J.M."/>
            <person name="Ettinger C.L."/>
            <person name="Stajich J.E."/>
            <person name="Farrell T.M."/>
            <person name="Glorioso B.M."/>
            <person name="Lawson B."/>
            <person name="Price S.J."/>
            <person name="Stengle A.G."/>
            <person name="Grear D.A."/>
            <person name="Lorch J.M."/>
        </authorList>
    </citation>
    <scope>NUCLEOTIDE SEQUENCE</scope>
    <source>
        <strain evidence="1">NWHC 24266-5</strain>
    </source>
</reference>
<organism evidence="1">
    <name type="scientific">Ophidiomyces ophidiicola</name>
    <dbReference type="NCBI Taxonomy" id="1387563"/>
    <lineage>
        <taxon>Eukaryota</taxon>
        <taxon>Fungi</taxon>
        <taxon>Dikarya</taxon>
        <taxon>Ascomycota</taxon>
        <taxon>Pezizomycotina</taxon>
        <taxon>Eurotiomycetes</taxon>
        <taxon>Eurotiomycetidae</taxon>
        <taxon>Onygenales</taxon>
        <taxon>Onygenaceae</taxon>
        <taxon>Ophidiomyces</taxon>
    </lineage>
</organism>
<sequence length="317" mass="35799">MEKYIIRLPPPCRSEIIEDTDTSAQTEALGESNKDFFDEDKPTWTPKGHREVFIQDLAVGPRRVTFIARVVNIYDLKNRFASNDSTGEKRPATGCLKLLVRDWSGIIQVLLWYLDVEYEINLGTLLTIWITHVSHANPQPKTGAKLLKTSIFPEKDQACHVHVMENDLGTVACVPIGYDSSAREKLKGIVKLRNITEAVEGEARMLVWVKAVVTRPQKKGEIVEERNVGIADDTGEAVLYLSGRILHSAQNWMPNVTVLLLSNVTWKSNGTRAYISAYSQVEINPDMEEAEWLRRHAKRVSAYINEDVPQNGKEKCV</sequence>
<evidence type="ECO:0000313" key="1">
    <source>
        <dbReference type="EMBL" id="KAI2381948.1"/>
    </source>
</evidence>
<protein>
    <submittedName>
        <fullName evidence="1">Uncharacterized protein</fullName>
    </submittedName>
</protein>
<comment type="caution">
    <text evidence="1">The sequence shown here is derived from an EMBL/GenBank/DDBJ whole genome shotgun (WGS) entry which is preliminary data.</text>
</comment>
<gene>
    <name evidence="1" type="ORF">LOY88_006460</name>
</gene>
<name>A0ACB8UMV4_9EURO</name>